<accession>B5Y5W6</accession>
<protein>
    <recommendedName>
        <fullName evidence="5">Transmembrane protein</fullName>
    </recommendedName>
</protein>
<keyword evidence="4" id="KW-1185">Reference proteome</keyword>
<evidence type="ECO:0000256" key="1">
    <source>
        <dbReference type="SAM" id="Phobius"/>
    </source>
</evidence>
<dbReference type="KEGG" id="pti:PHATR_33088"/>
<proteinExistence type="predicted"/>
<name>B5Y5W6_PHATC</name>
<feature type="transmembrane region" description="Helical" evidence="1">
    <location>
        <begin position="169"/>
        <end position="187"/>
    </location>
</feature>
<reference evidence="4" key="2">
    <citation type="submission" date="2008-08" db="EMBL/GenBank/DDBJ databases">
        <authorList>
            <consortium name="Diatom Consortium"/>
            <person name="Grigoriev I."/>
            <person name="Grimwood J."/>
            <person name="Kuo A."/>
            <person name="Otillar R.P."/>
            <person name="Salamov A."/>
            <person name="Detter J.C."/>
            <person name="Lindquist E."/>
            <person name="Shapiro H."/>
            <person name="Lucas S."/>
            <person name="Glavina del Rio T."/>
            <person name="Pitluck S."/>
            <person name="Rokhsar D."/>
            <person name="Bowler C."/>
        </authorList>
    </citation>
    <scope>GENOME REANNOTATION</scope>
    <source>
        <strain evidence="4">CCAP 1055/1</strain>
    </source>
</reference>
<organism evidence="3 4">
    <name type="scientific">Phaeodactylum tricornutum (strain CCAP 1055/1)</name>
    <dbReference type="NCBI Taxonomy" id="556484"/>
    <lineage>
        <taxon>Eukaryota</taxon>
        <taxon>Sar</taxon>
        <taxon>Stramenopiles</taxon>
        <taxon>Ochrophyta</taxon>
        <taxon>Bacillariophyta</taxon>
        <taxon>Bacillariophyceae</taxon>
        <taxon>Bacillariophycidae</taxon>
        <taxon>Naviculales</taxon>
        <taxon>Phaeodactylaceae</taxon>
        <taxon>Phaeodactylum</taxon>
    </lineage>
</organism>
<dbReference type="InParanoid" id="B5Y5W6"/>
<dbReference type="EMBL" id="CP001142">
    <property type="protein sequence ID" value="ACI65453.1"/>
    <property type="molecule type" value="Genomic_DNA"/>
</dbReference>
<sequence length="221" mass="23554">MAMIKLAVLLLLLLPYTSAGSTAFRYNDDLSCDRGLSASSLSVACDGGDSCSLGSTAKISGSLSLSSELPTSAKLYGKICFLYVICYDFEEENVDLCDRAGLTAGSGQSCADTGDYSIDTSLKVPGKPKDLMSGWSLKVTAYLEDNNNNEIGTTKCTFSVAAVQGYTTTYTGFAALGMASLVLALYVRKKRRVGRINLLDEEDKAAPSGNFEMMTEKKVIV</sequence>
<dbReference type="AlphaFoldDB" id="B5Y5W6"/>
<dbReference type="GeneID" id="7204154"/>
<keyword evidence="1" id="KW-0812">Transmembrane</keyword>
<dbReference type="Proteomes" id="UP000000759">
    <property type="component" value="Chromosome 3"/>
</dbReference>
<dbReference type="eggNOG" id="ENOG502RC0N">
    <property type="taxonomic scope" value="Eukaryota"/>
</dbReference>
<feature type="signal peptide" evidence="2">
    <location>
        <begin position="1"/>
        <end position="19"/>
    </location>
</feature>
<evidence type="ECO:0000256" key="2">
    <source>
        <dbReference type="SAM" id="SignalP"/>
    </source>
</evidence>
<feature type="chain" id="PRO_5002841193" description="Transmembrane protein" evidence="2">
    <location>
        <begin position="20"/>
        <end position="221"/>
    </location>
</feature>
<keyword evidence="1" id="KW-1133">Transmembrane helix</keyword>
<keyword evidence="2" id="KW-0732">Signal</keyword>
<evidence type="ECO:0008006" key="5">
    <source>
        <dbReference type="Google" id="ProtNLM"/>
    </source>
</evidence>
<keyword evidence="1" id="KW-0472">Membrane</keyword>
<evidence type="ECO:0000313" key="3">
    <source>
        <dbReference type="EMBL" id="ACI65453.1"/>
    </source>
</evidence>
<dbReference type="PaxDb" id="2850-Phatr33088"/>
<dbReference type="RefSeq" id="XP_002185983.1">
    <property type="nucleotide sequence ID" value="XM_002185947.1"/>
</dbReference>
<dbReference type="HOGENOM" id="CLU_1252792_0_0_1"/>
<evidence type="ECO:0000313" key="4">
    <source>
        <dbReference type="Proteomes" id="UP000000759"/>
    </source>
</evidence>
<reference evidence="3 4" key="1">
    <citation type="journal article" date="2008" name="Nature">
        <title>The Phaeodactylum genome reveals the evolutionary history of diatom genomes.</title>
        <authorList>
            <person name="Bowler C."/>
            <person name="Allen A.E."/>
            <person name="Badger J.H."/>
            <person name="Grimwood J."/>
            <person name="Jabbari K."/>
            <person name="Kuo A."/>
            <person name="Maheswari U."/>
            <person name="Martens C."/>
            <person name="Maumus F."/>
            <person name="Otillar R.P."/>
            <person name="Rayko E."/>
            <person name="Salamov A."/>
            <person name="Vandepoele K."/>
            <person name="Beszteri B."/>
            <person name="Gruber A."/>
            <person name="Heijde M."/>
            <person name="Katinka M."/>
            <person name="Mock T."/>
            <person name="Valentin K."/>
            <person name="Verret F."/>
            <person name="Berges J.A."/>
            <person name="Brownlee C."/>
            <person name="Cadoret J.P."/>
            <person name="Chiovitti A."/>
            <person name="Choi C.J."/>
            <person name="Coesel S."/>
            <person name="De Martino A."/>
            <person name="Detter J.C."/>
            <person name="Durkin C."/>
            <person name="Falciatore A."/>
            <person name="Fournet J."/>
            <person name="Haruta M."/>
            <person name="Huysman M.J."/>
            <person name="Jenkins B.D."/>
            <person name="Jiroutova K."/>
            <person name="Jorgensen R.E."/>
            <person name="Joubert Y."/>
            <person name="Kaplan A."/>
            <person name="Kroger N."/>
            <person name="Kroth P.G."/>
            <person name="La Roche J."/>
            <person name="Lindquist E."/>
            <person name="Lommer M."/>
            <person name="Martin-Jezequel V."/>
            <person name="Lopez P.J."/>
            <person name="Lucas S."/>
            <person name="Mangogna M."/>
            <person name="McGinnis K."/>
            <person name="Medlin L.K."/>
            <person name="Montsant A."/>
            <person name="Oudot-Le Secq M.P."/>
            <person name="Napoli C."/>
            <person name="Obornik M."/>
            <person name="Parker M.S."/>
            <person name="Petit J.L."/>
            <person name="Porcel B.M."/>
            <person name="Poulsen N."/>
            <person name="Robison M."/>
            <person name="Rychlewski L."/>
            <person name="Rynearson T.A."/>
            <person name="Schmutz J."/>
            <person name="Shapiro H."/>
            <person name="Siaut M."/>
            <person name="Stanley M."/>
            <person name="Sussman M.R."/>
            <person name="Taylor A.R."/>
            <person name="Vardi A."/>
            <person name="von Dassow P."/>
            <person name="Vyverman W."/>
            <person name="Willis A."/>
            <person name="Wyrwicz L.S."/>
            <person name="Rokhsar D.S."/>
            <person name="Weissenbach J."/>
            <person name="Armbrust E.V."/>
            <person name="Green B.R."/>
            <person name="Van de Peer Y."/>
            <person name="Grigoriev I.V."/>
        </authorList>
    </citation>
    <scope>NUCLEOTIDE SEQUENCE [LARGE SCALE GENOMIC DNA]</scope>
    <source>
        <strain evidence="3 4">CCAP 1055/1</strain>
    </source>
</reference>
<gene>
    <name evidence="3" type="ORF">PHATR_33088</name>
</gene>